<evidence type="ECO:0000256" key="1">
    <source>
        <dbReference type="SAM" id="MobiDB-lite"/>
    </source>
</evidence>
<dbReference type="EMBL" id="JAVLSF010001051">
    <property type="protein sequence ID" value="MDR9778653.1"/>
    <property type="molecule type" value="Genomic_DNA"/>
</dbReference>
<feature type="region of interest" description="Disordered" evidence="1">
    <location>
        <begin position="47"/>
        <end position="66"/>
    </location>
</feature>
<accession>A0AAJ2LR30</accession>
<dbReference type="Proteomes" id="UP001268610">
    <property type="component" value="Unassembled WGS sequence"/>
</dbReference>
<sequence length="66" mass="7072">MRAWLRQHGEGLTWNLVLASGSGHASHPVDIAGLEIGTVSRTPLQEAYWDPSRLPEPAPGGSKVVN</sequence>
<protein>
    <submittedName>
        <fullName evidence="2">Uncharacterized protein</fullName>
    </submittedName>
</protein>
<dbReference type="AlphaFoldDB" id="A0AAJ2LR30"/>
<evidence type="ECO:0000313" key="3">
    <source>
        <dbReference type="Proteomes" id="UP001268610"/>
    </source>
</evidence>
<comment type="caution">
    <text evidence="2">The sequence shown here is derived from an EMBL/GenBank/DDBJ whole genome shotgun (WGS) entry which is preliminary data.</text>
</comment>
<evidence type="ECO:0000313" key="2">
    <source>
        <dbReference type="EMBL" id="MDR9778653.1"/>
    </source>
</evidence>
<proteinExistence type="predicted"/>
<feature type="non-terminal residue" evidence="2">
    <location>
        <position position="66"/>
    </location>
</feature>
<gene>
    <name evidence="2" type="ORF">RJJ65_39605</name>
</gene>
<dbReference type="RefSeq" id="WP_310866668.1">
    <property type="nucleotide sequence ID" value="NZ_JAVLSF010001051.1"/>
</dbReference>
<reference evidence="2" key="1">
    <citation type="submission" date="2023-04" db="EMBL/GenBank/DDBJ databases">
        <title>Genomic characterization of faba bean (Vicia faba) microsymbionts in Mexican soils.</title>
        <authorList>
            <person name="Rivera Orduna F.N."/>
            <person name="Guevara-Luna J."/>
            <person name="Yan J."/>
            <person name="Arroyo-Herrera I."/>
            <person name="Li Y."/>
            <person name="Vasquez-Murrieta M.S."/>
            <person name="Wang E.T."/>
        </authorList>
    </citation>
    <scope>NUCLEOTIDE SEQUENCE</scope>
    <source>
        <strain evidence="2">CH26</strain>
    </source>
</reference>
<organism evidence="2 3">
    <name type="scientific">Rhizobium hidalgonense</name>
    <dbReference type="NCBI Taxonomy" id="1538159"/>
    <lineage>
        <taxon>Bacteria</taxon>
        <taxon>Pseudomonadati</taxon>
        <taxon>Pseudomonadota</taxon>
        <taxon>Alphaproteobacteria</taxon>
        <taxon>Hyphomicrobiales</taxon>
        <taxon>Rhizobiaceae</taxon>
        <taxon>Rhizobium/Agrobacterium group</taxon>
        <taxon>Rhizobium</taxon>
    </lineage>
</organism>
<name>A0AAJ2LR30_9HYPH</name>